<dbReference type="PROSITE" id="PS51257">
    <property type="entry name" value="PROKAR_LIPOPROTEIN"/>
    <property type="match status" value="1"/>
</dbReference>
<sequence length="435" mass="49343">MKTFLAFLLTLMLAGACKVYEKVPSVRFQGPEIQSIQSESDLSELTLKVNLRFLFSNPFNKDITIPRHDFNLKINGKKFIADIKPVQSFVLKGNSVVTKRYPFEINLNQQNIKNLDVLGKDNYLEFAADVKIDLADYGIKVPTIFGKQALRYHTLSFSYGDTLRFPLLPEIRLSNQPAHMVFIGHMEQLDLEKYKDAFAPFVTSMMEARYPDTPADDFVATLINTKVNVLGIEYTLSEQIGLLLETLTAAPGIPGIDKNDWETHLEKLNPEGQLVMDHFLNTFAKPIVGNQVLSNWNNFKYNWDNFLDEDLVITYPGANIHGLEVRVPFVIYNPNYFAVESPSFFNHLRDGNWEPLLFNATPTDANTTIAARSKKEMTLTLRIDWSKGNQGILDFVTGKTNHYDLEGETKLDLGYGPVTVKYQLPALKLQTGVNE</sequence>
<proteinExistence type="predicted"/>
<organism evidence="1 2">
    <name type="scientific">Saccharicrinis carchari</name>
    <dbReference type="NCBI Taxonomy" id="1168039"/>
    <lineage>
        <taxon>Bacteria</taxon>
        <taxon>Pseudomonadati</taxon>
        <taxon>Bacteroidota</taxon>
        <taxon>Bacteroidia</taxon>
        <taxon>Marinilabiliales</taxon>
        <taxon>Marinilabiliaceae</taxon>
        <taxon>Saccharicrinis</taxon>
    </lineage>
</organism>
<dbReference type="Proteomes" id="UP000319040">
    <property type="component" value="Unassembled WGS sequence"/>
</dbReference>
<reference evidence="1 2" key="1">
    <citation type="submission" date="2017-05" db="EMBL/GenBank/DDBJ databases">
        <authorList>
            <person name="Varghese N."/>
            <person name="Submissions S."/>
        </authorList>
    </citation>
    <scope>NUCLEOTIDE SEQUENCE [LARGE SCALE GENOMIC DNA]</scope>
    <source>
        <strain evidence="1 2">DSM 27040</strain>
    </source>
</reference>
<dbReference type="EMBL" id="FXTB01000004">
    <property type="protein sequence ID" value="SMO66283.1"/>
    <property type="molecule type" value="Genomic_DNA"/>
</dbReference>
<evidence type="ECO:0000313" key="2">
    <source>
        <dbReference type="Proteomes" id="UP000319040"/>
    </source>
</evidence>
<dbReference type="RefSeq" id="WP_142533327.1">
    <property type="nucleotide sequence ID" value="NZ_FXTB01000004.1"/>
</dbReference>
<gene>
    <name evidence="1" type="ORF">SAMN06265379_104177</name>
</gene>
<dbReference type="SUPFAM" id="SSF117070">
    <property type="entry name" value="LEA14-like"/>
    <property type="match status" value="2"/>
</dbReference>
<accession>A0A521D3L3</accession>
<name>A0A521D3L3_SACCC</name>
<keyword evidence="2" id="KW-1185">Reference proteome</keyword>
<evidence type="ECO:0000313" key="1">
    <source>
        <dbReference type="EMBL" id="SMO66283.1"/>
    </source>
</evidence>
<dbReference type="AlphaFoldDB" id="A0A521D3L3"/>
<protein>
    <submittedName>
        <fullName evidence="1">Uncharacterized protein</fullName>
    </submittedName>
</protein>
<dbReference type="Gene3D" id="2.60.40.1820">
    <property type="match status" value="2"/>
</dbReference>